<protein>
    <recommendedName>
        <fullName evidence="1">Copper amine oxidase-like N-terminal domain-containing protein</fullName>
    </recommendedName>
</protein>
<keyword evidence="3" id="KW-1185">Reference proteome</keyword>
<dbReference type="PATRIC" id="fig|1188261.3.peg.3233"/>
<evidence type="ECO:0000259" key="1">
    <source>
        <dbReference type="Pfam" id="PF07833"/>
    </source>
</evidence>
<dbReference type="InterPro" id="IPR038637">
    <property type="entry name" value="NPCBM_sf"/>
</dbReference>
<organism evidence="2 3">
    <name type="scientific">Alkalihalophilus marmarensis DSM 21297</name>
    <dbReference type="NCBI Taxonomy" id="1188261"/>
    <lineage>
        <taxon>Bacteria</taxon>
        <taxon>Bacillati</taxon>
        <taxon>Bacillota</taxon>
        <taxon>Bacilli</taxon>
        <taxon>Bacillales</taxon>
        <taxon>Bacillaceae</taxon>
        <taxon>Alkalihalophilus</taxon>
    </lineage>
</organism>
<dbReference type="Proteomes" id="UP000017170">
    <property type="component" value="Unassembled WGS sequence"/>
</dbReference>
<accession>U6SJI0</accession>
<sequence length="251" mass="28057">MEKGFDTMKQAIIGFVLGASIFGTAAAYAAGGGKNIEVFYNINDIKIDKVSNMPHQDPFIYMSTAYVPLRFVSEELGAEVRWDGENRVIHIGEMENPSPAYFGREVDSINREVAEGGELRYVFNERHVPINDSTGEMQRHFLLSTLGGASGETNSHFIEFPLGDNYEYFHASFGNLENHSNPMNTQKVVEIYLDDHKAAEYSITAEDDPETIKLELNGAEKISFHFKLAGEGDQSASSYEAALFNPFFTRK</sequence>
<comment type="caution">
    <text evidence="2">The sequence shown here is derived from an EMBL/GenBank/DDBJ whole genome shotgun (WGS) entry which is preliminary data.</text>
</comment>
<evidence type="ECO:0000313" key="3">
    <source>
        <dbReference type="Proteomes" id="UP000017170"/>
    </source>
</evidence>
<dbReference type="InterPro" id="IPR008979">
    <property type="entry name" value="Galactose-bd-like_sf"/>
</dbReference>
<dbReference type="AlphaFoldDB" id="U6SJI0"/>
<dbReference type="Gene3D" id="2.60.120.1060">
    <property type="entry name" value="NPCBM/NEW2 domain"/>
    <property type="match status" value="1"/>
</dbReference>
<evidence type="ECO:0000313" key="2">
    <source>
        <dbReference type="EMBL" id="ERN51844.1"/>
    </source>
</evidence>
<dbReference type="InterPro" id="IPR036582">
    <property type="entry name" value="Mao_N_sf"/>
</dbReference>
<gene>
    <name evidence="2" type="ORF">A33I_18710</name>
</gene>
<reference evidence="2 3" key="1">
    <citation type="journal article" date="2013" name="Genome Announc.">
        <title>Genome Sequence of the Extreme Obligate Alkaliphile Bacillus marmarensis Strain DSM 21297.</title>
        <authorList>
            <person name="Wernick D.G."/>
            <person name="Choi K.Y."/>
            <person name="Tat C.A."/>
            <person name="Lafontaine Rivera J.G."/>
            <person name="Liao J.C."/>
        </authorList>
    </citation>
    <scope>NUCLEOTIDE SEQUENCE [LARGE SCALE GENOMIC DNA]</scope>
    <source>
        <strain evidence="2 3">DSM 21297</strain>
    </source>
</reference>
<name>U6SJI0_9BACI</name>
<feature type="domain" description="Copper amine oxidase-like N-terminal" evidence="1">
    <location>
        <begin position="27"/>
        <end position="91"/>
    </location>
</feature>
<proteinExistence type="predicted"/>
<dbReference type="InterPro" id="IPR012854">
    <property type="entry name" value="Cu_amine_oxidase-like_N"/>
</dbReference>
<dbReference type="Pfam" id="PF07833">
    <property type="entry name" value="Cu_amine_oxidN1"/>
    <property type="match status" value="1"/>
</dbReference>
<dbReference type="EMBL" id="ATAE01000042">
    <property type="protein sequence ID" value="ERN51844.1"/>
    <property type="molecule type" value="Genomic_DNA"/>
</dbReference>
<dbReference type="SUPFAM" id="SSF49785">
    <property type="entry name" value="Galactose-binding domain-like"/>
    <property type="match status" value="1"/>
</dbReference>
<dbReference type="SUPFAM" id="SSF55383">
    <property type="entry name" value="Copper amine oxidase, domain N"/>
    <property type="match status" value="1"/>
</dbReference>